<dbReference type="AlphaFoldDB" id="A0A1F7HK30"/>
<proteinExistence type="inferred from homology"/>
<dbReference type="Pfam" id="PF09285">
    <property type="entry name" value="Elong-fact-P_C"/>
    <property type="match status" value="1"/>
</dbReference>
<organism evidence="3 4">
    <name type="scientific">Candidatus Roizmanbacteria bacterium RIFCSPHIGHO2_12_FULL_33_9</name>
    <dbReference type="NCBI Taxonomy" id="1802045"/>
    <lineage>
        <taxon>Bacteria</taxon>
        <taxon>Candidatus Roizmaniibacteriota</taxon>
    </lineage>
</organism>
<sequence length="104" mass="11634">MDENYEQYSLGKKNIGNFFHFLIEGEKYLIVLNENKALNIKQPEKVVLLVTEAHSAVKGDTTGSAKKLVTTQTGYKVLVPLFIKNGDSISINPDSGEYIERKNS</sequence>
<dbReference type="CDD" id="cd05794">
    <property type="entry name" value="S1_EF-P_repeat_2"/>
    <property type="match status" value="1"/>
</dbReference>
<dbReference type="EMBL" id="MFZV01000003">
    <property type="protein sequence ID" value="OGK31587.1"/>
    <property type="molecule type" value="Genomic_DNA"/>
</dbReference>
<evidence type="ECO:0000259" key="2">
    <source>
        <dbReference type="SMART" id="SM00841"/>
    </source>
</evidence>
<name>A0A1F7HK30_9BACT</name>
<evidence type="ECO:0000313" key="4">
    <source>
        <dbReference type="Proteomes" id="UP000177199"/>
    </source>
</evidence>
<comment type="similarity">
    <text evidence="1">Belongs to the elongation factor P family.</text>
</comment>
<feature type="domain" description="Elongation factor P C-terminal" evidence="2">
    <location>
        <begin position="46"/>
        <end position="101"/>
    </location>
</feature>
<accession>A0A1F7HK30</accession>
<dbReference type="SMART" id="SM00841">
    <property type="entry name" value="Elong-fact-P_C"/>
    <property type="match status" value="1"/>
</dbReference>
<dbReference type="SUPFAM" id="SSF50249">
    <property type="entry name" value="Nucleic acid-binding proteins"/>
    <property type="match status" value="2"/>
</dbReference>
<dbReference type="Gene3D" id="2.40.50.140">
    <property type="entry name" value="Nucleic acid-binding proteins"/>
    <property type="match status" value="2"/>
</dbReference>
<gene>
    <name evidence="3" type="ORF">A3F29_01380</name>
</gene>
<dbReference type="Proteomes" id="UP000177199">
    <property type="component" value="Unassembled WGS sequence"/>
</dbReference>
<dbReference type="PANTHER" id="PTHR30053">
    <property type="entry name" value="ELONGATION FACTOR P"/>
    <property type="match status" value="1"/>
</dbReference>
<dbReference type="InterPro" id="IPR013852">
    <property type="entry name" value="Transl_elong_P/YeiP_CS"/>
</dbReference>
<dbReference type="InterPro" id="IPR020599">
    <property type="entry name" value="Transl_elong_fac_P/YeiP"/>
</dbReference>
<dbReference type="GO" id="GO:0003746">
    <property type="term" value="F:translation elongation factor activity"/>
    <property type="evidence" value="ECO:0007669"/>
    <property type="project" value="InterPro"/>
</dbReference>
<dbReference type="FunFam" id="2.40.50.140:FF:000004">
    <property type="entry name" value="Elongation factor P"/>
    <property type="match status" value="1"/>
</dbReference>
<dbReference type="PROSITE" id="PS01275">
    <property type="entry name" value="EFP"/>
    <property type="match status" value="1"/>
</dbReference>
<protein>
    <recommendedName>
        <fullName evidence="2">Elongation factor P C-terminal domain-containing protein</fullName>
    </recommendedName>
</protein>
<reference evidence="3 4" key="1">
    <citation type="journal article" date="2016" name="Nat. Commun.">
        <title>Thousands of microbial genomes shed light on interconnected biogeochemical processes in an aquifer system.</title>
        <authorList>
            <person name="Anantharaman K."/>
            <person name="Brown C.T."/>
            <person name="Hug L.A."/>
            <person name="Sharon I."/>
            <person name="Castelle C.J."/>
            <person name="Probst A.J."/>
            <person name="Thomas B.C."/>
            <person name="Singh A."/>
            <person name="Wilkins M.J."/>
            <person name="Karaoz U."/>
            <person name="Brodie E.L."/>
            <person name="Williams K.H."/>
            <person name="Hubbard S.S."/>
            <person name="Banfield J.F."/>
        </authorList>
    </citation>
    <scope>NUCLEOTIDE SEQUENCE [LARGE SCALE GENOMIC DNA]</scope>
</reference>
<comment type="caution">
    <text evidence="3">The sequence shown here is derived from an EMBL/GenBank/DDBJ whole genome shotgun (WGS) entry which is preliminary data.</text>
</comment>
<dbReference type="PANTHER" id="PTHR30053:SF12">
    <property type="entry name" value="ELONGATION FACTOR P (EF-P) FAMILY PROTEIN"/>
    <property type="match status" value="1"/>
</dbReference>
<dbReference type="InterPro" id="IPR012340">
    <property type="entry name" value="NA-bd_OB-fold"/>
</dbReference>
<evidence type="ECO:0000313" key="3">
    <source>
        <dbReference type="EMBL" id="OGK31587.1"/>
    </source>
</evidence>
<dbReference type="GO" id="GO:0005829">
    <property type="term" value="C:cytosol"/>
    <property type="evidence" value="ECO:0007669"/>
    <property type="project" value="UniProtKB-ARBA"/>
</dbReference>
<dbReference type="InterPro" id="IPR015365">
    <property type="entry name" value="Elong-fact-P_C"/>
</dbReference>
<dbReference type="GO" id="GO:0043043">
    <property type="term" value="P:peptide biosynthetic process"/>
    <property type="evidence" value="ECO:0007669"/>
    <property type="project" value="InterPro"/>
</dbReference>
<evidence type="ECO:0000256" key="1">
    <source>
        <dbReference type="ARBA" id="ARBA00009479"/>
    </source>
</evidence>